<protein>
    <submittedName>
        <fullName evidence="1">Uncharacterized protein</fullName>
    </submittedName>
</protein>
<dbReference type="RefSeq" id="WP_013997363.1">
    <property type="nucleotide sequence ID" value="NZ_CDOH01000136.1"/>
</dbReference>
<dbReference type="Proteomes" id="UP000045051">
    <property type="component" value="Unassembled WGS sequence"/>
</dbReference>
<dbReference type="EMBL" id="CDOI01000164">
    <property type="protein sequence ID" value="CEN47995.1"/>
    <property type="molecule type" value="Genomic_DNA"/>
</dbReference>
<proteinExistence type="predicted"/>
<name>A0A0B7I8E0_9FLAO</name>
<sequence>MWLDYNIQKQKESEFKSLKNYLYETKSKWKDDKCSEFFKRHIDDMISLVDSFLMCTDKLVQHFKDVDDLLKRSNYV</sequence>
<evidence type="ECO:0000313" key="2">
    <source>
        <dbReference type="Proteomes" id="UP000045051"/>
    </source>
</evidence>
<gene>
    <name evidence="1" type="ORF">CCAND38_510007</name>
</gene>
<accession>A0A0B7I8E0</accession>
<organism evidence="1 2">
    <name type="scientific">Capnocytophaga canis</name>
    <dbReference type="NCBI Taxonomy" id="1848903"/>
    <lineage>
        <taxon>Bacteria</taxon>
        <taxon>Pseudomonadati</taxon>
        <taxon>Bacteroidota</taxon>
        <taxon>Flavobacteriia</taxon>
        <taxon>Flavobacteriales</taxon>
        <taxon>Flavobacteriaceae</taxon>
        <taxon>Capnocytophaga</taxon>
    </lineage>
</organism>
<keyword evidence="2" id="KW-1185">Reference proteome</keyword>
<reference evidence="1 2" key="1">
    <citation type="submission" date="2015-01" db="EMBL/GenBank/DDBJ databases">
        <authorList>
            <person name="MANFREDI Pablo"/>
        </authorList>
    </citation>
    <scope>NUCLEOTIDE SEQUENCE [LARGE SCALE GENOMIC DNA]</scope>
    <source>
        <strain evidence="1 2">CcD38</strain>
    </source>
</reference>
<evidence type="ECO:0000313" key="1">
    <source>
        <dbReference type="EMBL" id="CEN47995.1"/>
    </source>
</evidence>
<dbReference type="AlphaFoldDB" id="A0A0B7I8E0"/>